<comment type="catalytic activity">
    <reaction evidence="6 7">
        <text>O-phospho-L-threonyl-[protein] + H2O = L-threonyl-[protein] + phosphate</text>
        <dbReference type="Rhea" id="RHEA:47004"/>
        <dbReference type="Rhea" id="RHEA-COMP:11060"/>
        <dbReference type="Rhea" id="RHEA-COMP:11605"/>
        <dbReference type="ChEBI" id="CHEBI:15377"/>
        <dbReference type="ChEBI" id="CHEBI:30013"/>
        <dbReference type="ChEBI" id="CHEBI:43474"/>
        <dbReference type="ChEBI" id="CHEBI:61977"/>
        <dbReference type="EC" id="3.1.3.16"/>
    </reaction>
</comment>
<feature type="region of interest" description="Disordered" evidence="8">
    <location>
        <begin position="1"/>
        <end position="43"/>
    </location>
</feature>
<evidence type="ECO:0000259" key="9">
    <source>
        <dbReference type="PROSITE" id="PS00125"/>
    </source>
</evidence>
<dbReference type="InterPro" id="IPR004843">
    <property type="entry name" value="Calcineurin-like_PHP"/>
</dbReference>
<comment type="similarity">
    <text evidence="7">Belongs to the PPP phosphatase family.</text>
</comment>
<evidence type="ECO:0000313" key="11">
    <source>
        <dbReference type="WBParaSite" id="Pan_g14773.t1"/>
    </source>
</evidence>
<dbReference type="GO" id="GO:0005737">
    <property type="term" value="C:cytoplasm"/>
    <property type="evidence" value="ECO:0007669"/>
    <property type="project" value="TreeGrafter"/>
</dbReference>
<evidence type="ECO:0000256" key="2">
    <source>
        <dbReference type="ARBA" id="ARBA00022801"/>
    </source>
</evidence>
<dbReference type="InterPro" id="IPR031675">
    <property type="entry name" value="STPPase_N"/>
</dbReference>
<comment type="catalytic activity">
    <reaction evidence="5">
        <text>O-phospho-L-seryl-[protein] + H2O = L-seryl-[protein] + phosphate</text>
        <dbReference type="Rhea" id="RHEA:20629"/>
        <dbReference type="Rhea" id="RHEA-COMP:9863"/>
        <dbReference type="Rhea" id="RHEA-COMP:11604"/>
        <dbReference type="ChEBI" id="CHEBI:15377"/>
        <dbReference type="ChEBI" id="CHEBI:29999"/>
        <dbReference type="ChEBI" id="CHEBI:43474"/>
        <dbReference type="ChEBI" id="CHEBI:83421"/>
        <dbReference type="EC" id="3.1.3.16"/>
    </reaction>
</comment>
<reference evidence="11" key="2">
    <citation type="submission" date="2020-10" db="UniProtKB">
        <authorList>
            <consortium name="WormBaseParasite"/>
        </authorList>
    </citation>
    <scope>IDENTIFICATION</scope>
</reference>
<dbReference type="PANTHER" id="PTHR11668">
    <property type="entry name" value="SERINE/THREONINE PROTEIN PHOSPHATASE"/>
    <property type="match status" value="1"/>
</dbReference>
<dbReference type="GO" id="GO:0005634">
    <property type="term" value="C:nucleus"/>
    <property type="evidence" value="ECO:0007669"/>
    <property type="project" value="TreeGrafter"/>
</dbReference>
<evidence type="ECO:0000256" key="8">
    <source>
        <dbReference type="SAM" id="MobiDB-lite"/>
    </source>
</evidence>
<protein>
    <recommendedName>
        <fullName evidence="7">Serine/threonine-protein phosphatase</fullName>
        <ecNumber evidence="7">3.1.3.16</ecNumber>
    </recommendedName>
</protein>
<feature type="domain" description="Serine/threonine specific protein phosphatases" evidence="9">
    <location>
        <begin position="165"/>
        <end position="170"/>
    </location>
</feature>
<dbReference type="EC" id="3.1.3.16" evidence="7"/>
<dbReference type="Proteomes" id="UP000492821">
    <property type="component" value="Unassembled WGS sequence"/>
</dbReference>
<keyword evidence="4" id="KW-0464">Manganese</keyword>
<accession>A0A7E4V0Q1</accession>
<dbReference type="SUPFAM" id="SSF56300">
    <property type="entry name" value="Metallo-dependent phosphatases"/>
    <property type="match status" value="1"/>
</dbReference>
<keyword evidence="10" id="KW-1185">Reference proteome</keyword>
<proteinExistence type="inferred from homology"/>
<evidence type="ECO:0000256" key="1">
    <source>
        <dbReference type="ARBA" id="ARBA00022723"/>
    </source>
</evidence>
<dbReference type="Gene3D" id="3.60.21.10">
    <property type="match status" value="1"/>
</dbReference>
<dbReference type="PROSITE" id="PS00125">
    <property type="entry name" value="SER_THR_PHOSPHATASE"/>
    <property type="match status" value="1"/>
</dbReference>
<feature type="compositionally biased region" description="Low complexity" evidence="8">
    <location>
        <begin position="11"/>
        <end position="25"/>
    </location>
</feature>
<dbReference type="GO" id="GO:0004722">
    <property type="term" value="F:protein serine/threonine phosphatase activity"/>
    <property type="evidence" value="ECO:0007669"/>
    <property type="project" value="UniProtKB-EC"/>
</dbReference>
<evidence type="ECO:0000256" key="7">
    <source>
        <dbReference type="RuleBase" id="RU004273"/>
    </source>
</evidence>
<keyword evidence="1" id="KW-0479">Metal-binding</keyword>
<evidence type="ECO:0000256" key="3">
    <source>
        <dbReference type="ARBA" id="ARBA00022912"/>
    </source>
</evidence>
<dbReference type="PRINTS" id="PR00114">
    <property type="entry name" value="STPHPHTASE"/>
</dbReference>
<name>A0A7E4V0Q1_PANRE</name>
<sequence length="374" mass="42434">MAPDKKSNNARGKSSTKTKQGSSRGKPTEQASKAKSTRERAPNKDAVVKVKKWLNTVVDRLIKDWTREECQRLFDPSEVSELCYRAREVFWQQPSLIEVATPCVVLGDIHGQFEDMLSLFDMNGYPPNTRYVFLGDYVDRGPFSVEVVMLLFAYKVLYPNEICLLRGNHESRPVNMQYGFFVECKKRFLDRAVYEHFQFAFYCMPFCARVDKRILCMHGGISEDLTDFKQLDKIERPCDIPDLGVLADLTWADPDPLITGYDESPRGAARIFGAEALRNFCRLLSLELVVRAHQVVEDGYEFFGDKMLVTIFSAPNYCGQFNNSAAALVINSDLVCKFNIYRPEPNSNADGNQPMAKRPGPRVWDKAGNLISGA</sequence>
<dbReference type="SMART" id="SM00156">
    <property type="entry name" value="PP2Ac"/>
    <property type="match status" value="1"/>
</dbReference>
<dbReference type="GO" id="GO:0046872">
    <property type="term" value="F:metal ion binding"/>
    <property type="evidence" value="ECO:0007669"/>
    <property type="project" value="UniProtKB-KW"/>
</dbReference>
<reference evidence="10" key="1">
    <citation type="journal article" date="2013" name="Genetics">
        <title>The draft genome and transcriptome of Panagrellus redivivus are shaped by the harsh demands of a free-living lifestyle.</title>
        <authorList>
            <person name="Srinivasan J."/>
            <person name="Dillman A.R."/>
            <person name="Macchietto M.G."/>
            <person name="Heikkinen L."/>
            <person name="Lakso M."/>
            <person name="Fracchia K.M."/>
            <person name="Antoshechkin I."/>
            <person name="Mortazavi A."/>
            <person name="Wong G."/>
            <person name="Sternberg P.W."/>
        </authorList>
    </citation>
    <scope>NUCLEOTIDE SEQUENCE [LARGE SCALE GENOMIC DNA]</scope>
    <source>
        <strain evidence="10">MT8872</strain>
    </source>
</reference>
<evidence type="ECO:0000256" key="4">
    <source>
        <dbReference type="ARBA" id="ARBA00023211"/>
    </source>
</evidence>
<dbReference type="InterPro" id="IPR050341">
    <property type="entry name" value="PP1_catalytic_subunit"/>
</dbReference>
<dbReference type="InterPro" id="IPR029052">
    <property type="entry name" value="Metallo-depent_PP-like"/>
</dbReference>
<evidence type="ECO:0000313" key="10">
    <source>
        <dbReference type="Proteomes" id="UP000492821"/>
    </source>
</evidence>
<dbReference type="InterPro" id="IPR006186">
    <property type="entry name" value="Ser/Thr-sp_prot-phosphatase"/>
</dbReference>
<keyword evidence="2 7" id="KW-0378">Hydrolase</keyword>
<dbReference type="Pfam" id="PF00149">
    <property type="entry name" value="Metallophos"/>
    <property type="match status" value="1"/>
</dbReference>
<evidence type="ECO:0000256" key="6">
    <source>
        <dbReference type="ARBA" id="ARBA00048336"/>
    </source>
</evidence>
<keyword evidence="3" id="KW-0904">Protein phosphatase</keyword>
<evidence type="ECO:0000256" key="5">
    <source>
        <dbReference type="ARBA" id="ARBA00047761"/>
    </source>
</evidence>
<dbReference type="WBParaSite" id="Pan_g14773.t1">
    <property type="protein sequence ID" value="Pan_g14773.t1"/>
    <property type="gene ID" value="Pan_g14773"/>
</dbReference>
<dbReference type="AlphaFoldDB" id="A0A7E4V0Q1"/>
<dbReference type="Pfam" id="PF16891">
    <property type="entry name" value="STPPase_N"/>
    <property type="match status" value="1"/>
</dbReference>
<organism evidence="10 11">
    <name type="scientific">Panagrellus redivivus</name>
    <name type="common">Microworm</name>
    <dbReference type="NCBI Taxonomy" id="6233"/>
    <lineage>
        <taxon>Eukaryota</taxon>
        <taxon>Metazoa</taxon>
        <taxon>Ecdysozoa</taxon>
        <taxon>Nematoda</taxon>
        <taxon>Chromadorea</taxon>
        <taxon>Rhabditida</taxon>
        <taxon>Tylenchina</taxon>
        <taxon>Panagrolaimomorpha</taxon>
        <taxon>Panagrolaimoidea</taxon>
        <taxon>Panagrolaimidae</taxon>
        <taxon>Panagrellus</taxon>
    </lineage>
</organism>
<dbReference type="PANTHER" id="PTHR11668:SF477">
    <property type="entry name" value="SERINE_THREONINE-PROTEIN PHOSPHATASE"/>
    <property type="match status" value="1"/>
</dbReference>